<dbReference type="InterPro" id="IPR032710">
    <property type="entry name" value="NTF2-like_dom_sf"/>
</dbReference>
<proteinExistence type="predicted"/>
<reference evidence="1" key="1">
    <citation type="journal article" date="2014" name="Int. J. Syst. Evol. Microbiol.">
        <title>Complete genome sequence of Corynebacterium casei LMG S-19264T (=DSM 44701T), isolated from a smear-ripened cheese.</title>
        <authorList>
            <consortium name="US DOE Joint Genome Institute (JGI-PGF)"/>
            <person name="Walter F."/>
            <person name="Albersmeier A."/>
            <person name="Kalinowski J."/>
            <person name="Ruckert C."/>
        </authorList>
    </citation>
    <scope>NUCLEOTIDE SEQUENCE</scope>
    <source>
        <strain evidence="1">JCM 3313</strain>
    </source>
</reference>
<comment type="caution">
    <text evidence="1">The sequence shown here is derived from an EMBL/GenBank/DDBJ whole genome shotgun (WGS) entry which is preliminary data.</text>
</comment>
<protein>
    <recommendedName>
        <fullName evidence="3">SnoaL-like protein</fullName>
    </recommendedName>
</protein>
<dbReference type="SUPFAM" id="SSF54427">
    <property type="entry name" value="NTF2-like"/>
    <property type="match status" value="1"/>
</dbReference>
<evidence type="ECO:0000313" key="1">
    <source>
        <dbReference type="EMBL" id="GGP81858.1"/>
    </source>
</evidence>
<dbReference type="Proteomes" id="UP000639606">
    <property type="component" value="Unassembled WGS sequence"/>
</dbReference>
<dbReference type="Gene3D" id="3.10.450.50">
    <property type="match status" value="1"/>
</dbReference>
<keyword evidence="2" id="KW-1185">Reference proteome</keyword>
<evidence type="ECO:0000313" key="2">
    <source>
        <dbReference type="Proteomes" id="UP000639606"/>
    </source>
</evidence>
<evidence type="ECO:0008006" key="3">
    <source>
        <dbReference type="Google" id="ProtNLM"/>
    </source>
</evidence>
<dbReference type="EMBL" id="BMRG01000022">
    <property type="protein sequence ID" value="GGP81858.1"/>
    <property type="molecule type" value="Genomic_DNA"/>
</dbReference>
<accession>A0A918AVA9</accession>
<dbReference type="AlphaFoldDB" id="A0A918AVA9"/>
<gene>
    <name evidence="1" type="ORF">GCM10010185_64840</name>
</gene>
<sequence length="117" mass="12847">MTDIAPGGPTDLVRRLYVAENARDWAGAAMLVHPDIRSTTWPSGRTVIGVRDYLAALEEAYQGRDEPLRVLAIAEDTCKATVFAELEVAGKRSIDVFHLVDGLIHQERSYLCEGYGG</sequence>
<reference evidence="1" key="2">
    <citation type="submission" date="2020-09" db="EMBL/GenBank/DDBJ databases">
        <authorList>
            <person name="Sun Q."/>
            <person name="Ohkuma M."/>
        </authorList>
    </citation>
    <scope>NUCLEOTIDE SEQUENCE</scope>
    <source>
        <strain evidence="1">JCM 3313</strain>
    </source>
</reference>
<organism evidence="1 2">
    <name type="scientific">Saccharothrix coeruleofusca</name>
    <dbReference type="NCBI Taxonomy" id="33919"/>
    <lineage>
        <taxon>Bacteria</taxon>
        <taxon>Bacillati</taxon>
        <taxon>Actinomycetota</taxon>
        <taxon>Actinomycetes</taxon>
        <taxon>Pseudonocardiales</taxon>
        <taxon>Pseudonocardiaceae</taxon>
        <taxon>Saccharothrix</taxon>
    </lineage>
</organism>
<dbReference type="RefSeq" id="WP_189227153.1">
    <property type="nucleotide sequence ID" value="NZ_BMRG01000022.1"/>
</dbReference>
<name>A0A918AVA9_9PSEU</name>